<keyword evidence="3" id="KW-0255">Endonuclease</keyword>
<proteinExistence type="predicted"/>
<keyword evidence="4" id="KW-1185">Reference proteome</keyword>
<protein>
    <submittedName>
        <fullName evidence="3">Restriction endonuclease</fullName>
    </submittedName>
</protein>
<keyword evidence="3" id="KW-0378">Hydrolase</keyword>
<dbReference type="RefSeq" id="WP_122193340.1">
    <property type="nucleotide sequence ID" value="NZ_JBHSKC010000020.1"/>
</dbReference>
<dbReference type="SUPFAM" id="SSF52980">
    <property type="entry name" value="Restriction endonuclease-like"/>
    <property type="match status" value="1"/>
</dbReference>
<dbReference type="Pfam" id="PF04471">
    <property type="entry name" value="Mrr_cat"/>
    <property type="match status" value="1"/>
</dbReference>
<dbReference type="AlphaFoldDB" id="A0A3M2MCA5"/>
<dbReference type="InterPro" id="IPR011335">
    <property type="entry name" value="Restrct_endonuc-II-like"/>
</dbReference>
<feature type="transmembrane region" description="Helical" evidence="1">
    <location>
        <begin position="43"/>
        <end position="61"/>
    </location>
</feature>
<evidence type="ECO:0000256" key="1">
    <source>
        <dbReference type="SAM" id="Phobius"/>
    </source>
</evidence>
<evidence type="ECO:0000313" key="3">
    <source>
        <dbReference type="EMBL" id="RMI46533.1"/>
    </source>
</evidence>
<dbReference type="InterPro" id="IPR011856">
    <property type="entry name" value="tRNA_endonuc-like_dom_sf"/>
</dbReference>
<dbReference type="Gene3D" id="3.40.1350.10">
    <property type="match status" value="1"/>
</dbReference>
<name>A0A3M2MCA5_9ACTN</name>
<dbReference type="InterPro" id="IPR052906">
    <property type="entry name" value="Type_IV_Methyl-Rstrct_Enzyme"/>
</dbReference>
<keyword evidence="1" id="KW-1133">Transmembrane helix</keyword>
<dbReference type="InterPro" id="IPR007560">
    <property type="entry name" value="Restrct_endonuc_IV_Mrr"/>
</dbReference>
<evidence type="ECO:0000259" key="2">
    <source>
        <dbReference type="Pfam" id="PF04471"/>
    </source>
</evidence>
<gene>
    <name evidence="3" type="ORF">EBO15_06235</name>
</gene>
<dbReference type="GO" id="GO:0015666">
    <property type="term" value="F:restriction endodeoxyribonuclease activity"/>
    <property type="evidence" value="ECO:0007669"/>
    <property type="project" value="TreeGrafter"/>
</dbReference>
<keyword evidence="3" id="KW-0540">Nuclease</keyword>
<dbReference type="Proteomes" id="UP000282674">
    <property type="component" value="Unassembled WGS sequence"/>
</dbReference>
<keyword evidence="1" id="KW-0472">Membrane</keyword>
<evidence type="ECO:0000313" key="4">
    <source>
        <dbReference type="Proteomes" id="UP000282674"/>
    </source>
</evidence>
<dbReference type="GO" id="GO:0003677">
    <property type="term" value="F:DNA binding"/>
    <property type="evidence" value="ECO:0007669"/>
    <property type="project" value="InterPro"/>
</dbReference>
<accession>A0A3M2MCA5</accession>
<dbReference type="EMBL" id="RFFG01000008">
    <property type="protein sequence ID" value="RMI46533.1"/>
    <property type="molecule type" value="Genomic_DNA"/>
</dbReference>
<keyword evidence="1" id="KW-0812">Transmembrane</keyword>
<dbReference type="PANTHER" id="PTHR30015">
    <property type="entry name" value="MRR RESTRICTION SYSTEM PROTEIN"/>
    <property type="match status" value="1"/>
</dbReference>
<comment type="caution">
    <text evidence="3">The sequence shown here is derived from an EMBL/GenBank/DDBJ whole genome shotgun (WGS) entry which is preliminary data.</text>
</comment>
<dbReference type="GO" id="GO:0009307">
    <property type="term" value="P:DNA restriction-modification system"/>
    <property type="evidence" value="ECO:0007669"/>
    <property type="project" value="InterPro"/>
</dbReference>
<organism evidence="3 4">
    <name type="scientific">Actinomadura harenae</name>
    <dbReference type="NCBI Taxonomy" id="2483351"/>
    <lineage>
        <taxon>Bacteria</taxon>
        <taxon>Bacillati</taxon>
        <taxon>Actinomycetota</taxon>
        <taxon>Actinomycetes</taxon>
        <taxon>Streptosporangiales</taxon>
        <taxon>Thermomonosporaceae</taxon>
        <taxon>Actinomadura</taxon>
    </lineage>
</organism>
<reference evidence="3 4" key="1">
    <citation type="submission" date="2018-10" db="EMBL/GenBank/DDBJ databases">
        <title>Isolation from soil.</title>
        <authorList>
            <person name="Hu J."/>
        </authorList>
    </citation>
    <scope>NUCLEOTIDE SEQUENCE [LARGE SCALE GENOMIC DNA]</scope>
    <source>
        <strain evidence="3 4">NEAU-Ht49</strain>
    </source>
</reference>
<dbReference type="PANTHER" id="PTHR30015:SF6">
    <property type="entry name" value="SLL1429 PROTEIN"/>
    <property type="match status" value="1"/>
</dbReference>
<sequence length="213" mass="23001">MDAPLPADTPSARRPPGRVGSAVAGLAGGLLAMVLLWFYWEQILSVLFVGGLVAGGVGLYVRHRREIARAHEAELRAREAELRELAHLEQVDVMSGDAFEDLTARLLERDGFLDVAVVGRSRDRGIDVLATAPDGRELAVQCKRQAKPVGADRVRNLIGAVHSSYAGRVGVLVTNNTFTAQAREEAGKAEPGRLFLVGRDDLARWMDGGPFPL</sequence>
<feature type="domain" description="Restriction endonuclease type IV Mrr" evidence="2">
    <location>
        <begin position="92"/>
        <end position="206"/>
    </location>
</feature>
<dbReference type="OrthoDB" id="5181666at2"/>
<feature type="transmembrane region" description="Helical" evidence="1">
    <location>
        <begin position="19"/>
        <end position="37"/>
    </location>
</feature>